<reference evidence="4" key="2">
    <citation type="submission" date="2025-08" db="UniProtKB">
        <authorList>
            <consortium name="Ensembl"/>
        </authorList>
    </citation>
    <scope>IDENTIFICATION</scope>
</reference>
<reference evidence="4" key="3">
    <citation type="submission" date="2025-09" db="UniProtKB">
        <authorList>
            <consortium name="Ensembl"/>
        </authorList>
    </citation>
    <scope>IDENTIFICATION</scope>
</reference>
<dbReference type="FunCoup" id="A0A3Q1IH23">
    <property type="interactions" value="1552"/>
</dbReference>
<dbReference type="GO" id="GO:0003676">
    <property type="term" value="F:nucleic acid binding"/>
    <property type="evidence" value="ECO:0007669"/>
    <property type="project" value="InterPro"/>
</dbReference>
<evidence type="ECO:0000256" key="3">
    <source>
        <dbReference type="SAM" id="MobiDB-lite"/>
    </source>
</evidence>
<dbReference type="RefSeq" id="XP_026229634.1">
    <property type="nucleotide sequence ID" value="XM_026373849.1"/>
</dbReference>
<dbReference type="OrthoDB" id="9991972at2759"/>
<dbReference type="STRING" id="64144.ENSATEP00000019510"/>
<dbReference type="InterPro" id="IPR003690">
    <property type="entry name" value="MTERF"/>
</dbReference>
<dbReference type="InterPro" id="IPR038538">
    <property type="entry name" value="MTERF_sf"/>
</dbReference>
<dbReference type="SMART" id="SM00733">
    <property type="entry name" value="Mterf"/>
    <property type="match status" value="3"/>
</dbReference>
<gene>
    <name evidence="4" type="primary">MTERF4</name>
</gene>
<feature type="region of interest" description="Disordered" evidence="3">
    <location>
        <begin position="308"/>
        <end position="348"/>
    </location>
</feature>
<name>A0A3Q1IH23_ANATE</name>
<keyword evidence="5" id="KW-1185">Reference proteome</keyword>
<reference evidence="4" key="1">
    <citation type="submission" date="2021-04" db="EMBL/GenBank/DDBJ databases">
        <authorList>
            <consortium name="Wellcome Sanger Institute Data Sharing"/>
        </authorList>
    </citation>
    <scope>NUCLEOTIDE SEQUENCE [LARGE SCALE GENOMIC DNA]</scope>
</reference>
<accession>A0A3Q1IH23</accession>
<dbReference type="Proteomes" id="UP000265040">
    <property type="component" value="Chromosome 17"/>
</dbReference>
<evidence type="ECO:0000313" key="5">
    <source>
        <dbReference type="Proteomes" id="UP000265040"/>
    </source>
</evidence>
<dbReference type="PANTHER" id="PTHR13068">
    <property type="entry name" value="CGI-12 PROTEIN-RELATED"/>
    <property type="match status" value="1"/>
</dbReference>
<dbReference type="GeneTree" id="ENSGT00460000041648"/>
<dbReference type="Ensembl" id="ENSATET00000019837.3">
    <property type="protein sequence ID" value="ENSATEP00000019510.1"/>
    <property type="gene ID" value="ENSATEG00000013599.3"/>
</dbReference>
<evidence type="ECO:0008006" key="6">
    <source>
        <dbReference type="Google" id="ProtNLM"/>
    </source>
</evidence>
<evidence type="ECO:0000313" key="4">
    <source>
        <dbReference type="Ensembl" id="ENSATEP00000019510.1"/>
    </source>
</evidence>
<dbReference type="Pfam" id="PF02536">
    <property type="entry name" value="mTERF"/>
    <property type="match status" value="1"/>
</dbReference>
<dbReference type="GeneID" id="113171481"/>
<keyword evidence="2" id="KW-0809">Transit peptide</keyword>
<dbReference type="InParanoid" id="A0A3Q1IH23"/>
<sequence>MGSRVAACQALRWTVRNASFSVFSPVRFERCHLLPLSVRCRLFCSSDIQTTELSAETNHEPRPPPGTPATGLSVQSLRNMGFTDIQAELMWESVLKVRGGSVTKHALSTLTALFGLGLNTSSVLKLLQKCPELSTIKESQLQQRIGNLRKVGFVEGSLQRVVVHYPQILLVPVKKLKSTVTFLREKCLFTVQQVTDILRDSPAIIQEDQGQVEYKFQYVYFRMGVKQAEMVKSRLFRFTLDEVRCRHCFLERRGLYQTPDKKGQTTIINPALNNILKADQDTFLTEVAKASAEEYDVFQRLMAKEWQEEGQQYGSVEADSDDDNDDEEEDEDDAETAGQSGYRKRRKK</sequence>
<comment type="similarity">
    <text evidence="1">Belongs to the mTERF family.</text>
</comment>
<protein>
    <recommendedName>
        <fullName evidence="6">Mitochondrial transcription termination factor 4</fullName>
    </recommendedName>
</protein>
<dbReference type="Gene3D" id="1.25.70.10">
    <property type="entry name" value="Transcription termination factor 3, mitochondrial"/>
    <property type="match status" value="1"/>
</dbReference>
<organism evidence="4 5">
    <name type="scientific">Anabas testudineus</name>
    <name type="common">Climbing perch</name>
    <name type="synonym">Anthias testudineus</name>
    <dbReference type="NCBI Taxonomy" id="64144"/>
    <lineage>
        <taxon>Eukaryota</taxon>
        <taxon>Metazoa</taxon>
        <taxon>Chordata</taxon>
        <taxon>Craniata</taxon>
        <taxon>Vertebrata</taxon>
        <taxon>Euteleostomi</taxon>
        <taxon>Actinopterygii</taxon>
        <taxon>Neopterygii</taxon>
        <taxon>Teleostei</taxon>
        <taxon>Neoteleostei</taxon>
        <taxon>Acanthomorphata</taxon>
        <taxon>Anabantaria</taxon>
        <taxon>Anabantiformes</taxon>
        <taxon>Anabantoidei</taxon>
        <taxon>Anabantidae</taxon>
        <taxon>Anabas</taxon>
    </lineage>
</organism>
<feature type="compositionally biased region" description="Acidic residues" evidence="3">
    <location>
        <begin position="318"/>
        <end position="335"/>
    </location>
</feature>
<evidence type="ECO:0000256" key="2">
    <source>
        <dbReference type="ARBA" id="ARBA00022946"/>
    </source>
</evidence>
<evidence type="ECO:0000256" key="1">
    <source>
        <dbReference type="ARBA" id="ARBA00007692"/>
    </source>
</evidence>
<dbReference type="AlphaFoldDB" id="A0A3Q1IH23"/>
<dbReference type="OMA" id="QAEMVKC"/>
<proteinExistence type="inferred from homology"/>